<gene>
    <name evidence="1" type="ORF">LCGC14_3066530</name>
</gene>
<dbReference type="InterPro" id="IPR014871">
    <property type="entry name" value="dUTPase/dCTP_pyrophosphatase"/>
</dbReference>
<name>A0A0F8YQ18_9ZZZZ</name>
<proteinExistence type="predicted"/>
<evidence type="ECO:0008006" key="2">
    <source>
        <dbReference type="Google" id="ProtNLM"/>
    </source>
</evidence>
<dbReference type="SUPFAM" id="SSF101386">
    <property type="entry name" value="all-alpha NTP pyrophosphatases"/>
    <property type="match status" value="1"/>
</dbReference>
<accession>A0A0F8YQ18</accession>
<dbReference type="Pfam" id="PF08761">
    <property type="entry name" value="dUTPase_2"/>
    <property type="match status" value="1"/>
</dbReference>
<comment type="caution">
    <text evidence="1">The sequence shown here is derived from an EMBL/GenBank/DDBJ whole genome shotgun (WGS) entry which is preliminary data.</text>
</comment>
<sequence length="139" mass="16532">MVNIKDYPDVEVPEGDKLELLFARQRELIEKYESIERANGLLQTSDVPVKLDSYQGQARLKDFAWRITEELGEAMNCLKMKPWKQTPQVTDREHYLEELVDAAHFFFELLILSGFTPAELVFRYLQKWNVNKFRQRSQY</sequence>
<dbReference type="EMBL" id="LAZR01065093">
    <property type="protein sequence ID" value="KKK56239.1"/>
    <property type="molecule type" value="Genomic_DNA"/>
</dbReference>
<organism evidence="1">
    <name type="scientific">marine sediment metagenome</name>
    <dbReference type="NCBI Taxonomy" id="412755"/>
    <lineage>
        <taxon>unclassified sequences</taxon>
        <taxon>metagenomes</taxon>
        <taxon>ecological metagenomes</taxon>
    </lineage>
</organism>
<evidence type="ECO:0000313" key="1">
    <source>
        <dbReference type="EMBL" id="KKK56239.1"/>
    </source>
</evidence>
<reference evidence="1" key="1">
    <citation type="journal article" date="2015" name="Nature">
        <title>Complex archaea that bridge the gap between prokaryotes and eukaryotes.</title>
        <authorList>
            <person name="Spang A."/>
            <person name="Saw J.H."/>
            <person name="Jorgensen S.L."/>
            <person name="Zaremba-Niedzwiedzka K."/>
            <person name="Martijn J."/>
            <person name="Lind A.E."/>
            <person name="van Eijk R."/>
            <person name="Schleper C."/>
            <person name="Guy L."/>
            <person name="Ettema T.J."/>
        </authorList>
    </citation>
    <scope>NUCLEOTIDE SEQUENCE</scope>
</reference>
<dbReference type="Gene3D" id="1.10.4010.10">
    <property type="entry name" value="Type II deoxyuridine triphosphatase"/>
    <property type="match status" value="1"/>
</dbReference>
<dbReference type="AlphaFoldDB" id="A0A0F8YQ18"/>
<protein>
    <recommendedName>
        <fullName evidence="2">dUTPase</fullName>
    </recommendedName>
</protein>